<reference evidence="3" key="1">
    <citation type="submission" date="2018-05" db="EMBL/GenBank/DDBJ databases">
        <authorList>
            <person name="Li X."/>
        </authorList>
    </citation>
    <scope>NUCLEOTIDE SEQUENCE [LARGE SCALE GENOMIC DNA]</scope>
    <source>
        <strain evidence="3">LX32</strain>
    </source>
</reference>
<dbReference type="Proteomes" id="UP000249254">
    <property type="component" value="Unassembled WGS sequence"/>
</dbReference>
<evidence type="ECO:0000313" key="3">
    <source>
        <dbReference type="Proteomes" id="UP000249254"/>
    </source>
</evidence>
<dbReference type="AlphaFoldDB" id="A0A328AFF5"/>
<keyword evidence="3" id="KW-1185">Reference proteome</keyword>
<dbReference type="InterPro" id="IPR004843">
    <property type="entry name" value="Calcineurin-like_PHP"/>
</dbReference>
<dbReference type="GO" id="GO:0008803">
    <property type="term" value="F:bis(5'-nucleosyl)-tetraphosphatase (symmetrical) activity"/>
    <property type="evidence" value="ECO:0007669"/>
    <property type="project" value="TreeGrafter"/>
</dbReference>
<dbReference type="InterPro" id="IPR050126">
    <property type="entry name" value="Ap4A_hydrolase"/>
</dbReference>
<evidence type="ECO:0000259" key="1">
    <source>
        <dbReference type="Pfam" id="PF00149"/>
    </source>
</evidence>
<feature type="domain" description="Calcineurin-like phosphoesterase" evidence="1">
    <location>
        <begin position="23"/>
        <end position="229"/>
    </location>
</feature>
<evidence type="ECO:0000313" key="2">
    <source>
        <dbReference type="EMBL" id="RAK53379.1"/>
    </source>
</evidence>
<dbReference type="GO" id="GO:0016791">
    <property type="term" value="F:phosphatase activity"/>
    <property type="evidence" value="ECO:0007669"/>
    <property type="project" value="TreeGrafter"/>
</dbReference>
<dbReference type="PANTHER" id="PTHR42850:SF4">
    <property type="entry name" value="ZINC-DEPENDENT ENDOPOLYPHOSPHATASE"/>
    <property type="match status" value="1"/>
</dbReference>
<gene>
    <name evidence="2" type="ORF">DJ017_01970</name>
</gene>
<dbReference type="Gene3D" id="3.60.21.10">
    <property type="match status" value="1"/>
</dbReference>
<dbReference type="OrthoDB" id="9807890at2"/>
<protein>
    <submittedName>
        <fullName evidence="2">Serine/threonine protein phosphatase</fullName>
    </submittedName>
</protein>
<dbReference type="GO" id="GO:0005737">
    <property type="term" value="C:cytoplasm"/>
    <property type="evidence" value="ECO:0007669"/>
    <property type="project" value="TreeGrafter"/>
</dbReference>
<dbReference type="CDD" id="cd00144">
    <property type="entry name" value="MPP_PPP_family"/>
    <property type="match status" value="1"/>
</dbReference>
<comment type="caution">
    <text evidence="2">The sequence shown here is derived from an EMBL/GenBank/DDBJ whole genome shotgun (WGS) entry which is preliminary data.</text>
</comment>
<dbReference type="EMBL" id="QFYQ01000001">
    <property type="protein sequence ID" value="RAK53379.1"/>
    <property type="molecule type" value="Genomic_DNA"/>
</dbReference>
<organism evidence="2 3">
    <name type="scientific">Phenylobacterium soli</name>
    <dbReference type="NCBI Taxonomy" id="2170551"/>
    <lineage>
        <taxon>Bacteria</taxon>
        <taxon>Pseudomonadati</taxon>
        <taxon>Pseudomonadota</taxon>
        <taxon>Alphaproteobacteria</taxon>
        <taxon>Caulobacterales</taxon>
        <taxon>Caulobacteraceae</taxon>
        <taxon>Phenylobacterium</taxon>
    </lineage>
</organism>
<sequence>MFARLFGRSRERDLAPSTQGRLIYAVGDVHGRLDVLGPLLHDIAKDAVAAQSSAAGADARPMLVFLGDYVDRGPDSRGVVDLILQMKSWPKFEVRVLKGNHEEALLQFLDEPAFGATWLEHGGAATLASYGVQPPAQRTDPQAWRPVRDAFAEALPIDHLAFYRSLELMVTEGDYAFVHAGVRPGVPLAQQTERDLLWIRQEFLQERGRFEKMIVHGHTPMEEPQLTANRLGVDTGAYATGVLTAVRLHHDEQEVLQVRAHRRAAQPAA</sequence>
<dbReference type="SUPFAM" id="SSF56300">
    <property type="entry name" value="Metallo-dependent phosphatases"/>
    <property type="match status" value="1"/>
</dbReference>
<dbReference type="PANTHER" id="PTHR42850">
    <property type="entry name" value="METALLOPHOSPHOESTERASE"/>
    <property type="match status" value="1"/>
</dbReference>
<name>A0A328AFF5_9CAUL</name>
<dbReference type="Pfam" id="PF00149">
    <property type="entry name" value="Metallophos"/>
    <property type="match status" value="1"/>
</dbReference>
<dbReference type="GO" id="GO:0110154">
    <property type="term" value="P:RNA decapping"/>
    <property type="evidence" value="ECO:0007669"/>
    <property type="project" value="TreeGrafter"/>
</dbReference>
<dbReference type="InterPro" id="IPR029052">
    <property type="entry name" value="Metallo-depent_PP-like"/>
</dbReference>
<accession>A0A328AFF5</accession>
<proteinExistence type="predicted"/>
<dbReference type="RefSeq" id="WP_111527131.1">
    <property type="nucleotide sequence ID" value="NZ_JBHRSG010000001.1"/>
</dbReference>